<dbReference type="Pfam" id="PF00392">
    <property type="entry name" value="GntR"/>
    <property type="match status" value="1"/>
</dbReference>
<gene>
    <name evidence="5" type="primary">glaR_1</name>
    <name evidence="5" type="ORF">LMG32289_02755</name>
</gene>
<dbReference type="SUPFAM" id="SSF48008">
    <property type="entry name" value="GntR ligand-binding domain-like"/>
    <property type="match status" value="1"/>
</dbReference>
<dbReference type="PANTHER" id="PTHR43537">
    <property type="entry name" value="TRANSCRIPTIONAL REGULATOR, GNTR FAMILY"/>
    <property type="match status" value="1"/>
</dbReference>
<evidence type="ECO:0000259" key="4">
    <source>
        <dbReference type="PROSITE" id="PS50949"/>
    </source>
</evidence>
<keyword evidence="3" id="KW-0804">Transcription</keyword>
<comment type="caution">
    <text evidence="5">The sequence shown here is derived from an EMBL/GenBank/DDBJ whole genome shotgun (WGS) entry which is preliminary data.</text>
</comment>
<keyword evidence="6" id="KW-1185">Reference proteome</keyword>
<dbReference type="PANTHER" id="PTHR43537:SF41">
    <property type="entry name" value="TRANSCRIPTIONAL REGULATORY PROTEIN"/>
    <property type="match status" value="1"/>
</dbReference>
<dbReference type="CDD" id="cd07377">
    <property type="entry name" value="WHTH_GntR"/>
    <property type="match status" value="1"/>
</dbReference>
<organism evidence="5 6">
    <name type="scientific">Cupriavidus pampae</name>
    <dbReference type="NCBI Taxonomy" id="659251"/>
    <lineage>
        <taxon>Bacteria</taxon>
        <taxon>Pseudomonadati</taxon>
        <taxon>Pseudomonadota</taxon>
        <taxon>Betaproteobacteria</taxon>
        <taxon>Burkholderiales</taxon>
        <taxon>Burkholderiaceae</taxon>
        <taxon>Cupriavidus</taxon>
    </lineage>
</organism>
<dbReference type="InterPro" id="IPR000524">
    <property type="entry name" value="Tscrpt_reg_HTH_GntR"/>
</dbReference>
<dbReference type="Proteomes" id="UP000706525">
    <property type="component" value="Unassembled WGS sequence"/>
</dbReference>
<keyword evidence="1" id="KW-0805">Transcription regulation</keyword>
<dbReference type="Gene3D" id="1.20.120.530">
    <property type="entry name" value="GntR ligand-binding domain-like"/>
    <property type="match status" value="1"/>
</dbReference>
<dbReference type="SUPFAM" id="SSF46785">
    <property type="entry name" value="Winged helix' DNA-binding domain"/>
    <property type="match status" value="1"/>
</dbReference>
<dbReference type="InterPro" id="IPR011711">
    <property type="entry name" value="GntR_C"/>
</dbReference>
<dbReference type="RefSeq" id="WP_223989016.1">
    <property type="nucleotide sequence ID" value="NZ_CAJZAG010000005.1"/>
</dbReference>
<dbReference type="InterPro" id="IPR036388">
    <property type="entry name" value="WH-like_DNA-bd_sf"/>
</dbReference>
<dbReference type="EMBL" id="CAJZAG010000005">
    <property type="protein sequence ID" value="CAG9173058.1"/>
    <property type="molecule type" value="Genomic_DNA"/>
</dbReference>
<reference evidence="5 6" key="1">
    <citation type="submission" date="2021-08" db="EMBL/GenBank/DDBJ databases">
        <authorList>
            <person name="Peeters C."/>
        </authorList>
    </citation>
    <scope>NUCLEOTIDE SEQUENCE [LARGE SCALE GENOMIC DNA]</scope>
    <source>
        <strain evidence="5 6">LMG 32289</strain>
    </source>
</reference>
<proteinExistence type="predicted"/>
<evidence type="ECO:0000256" key="1">
    <source>
        <dbReference type="ARBA" id="ARBA00023015"/>
    </source>
</evidence>
<dbReference type="SMART" id="SM00345">
    <property type="entry name" value="HTH_GNTR"/>
    <property type="match status" value="1"/>
</dbReference>
<dbReference type="InterPro" id="IPR036390">
    <property type="entry name" value="WH_DNA-bd_sf"/>
</dbReference>
<feature type="domain" description="HTH gntR-type" evidence="4">
    <location>
        <begin position="7"/>
        <end position="74"/>
    </location>
</feature>
<evidence type="ECO:0000256" key="2">
    <source>
        <dbReference type="ARBA" id="ARBA00023125"/>
    </source>
</evidence>
<accession>A0ABN7YJ89</accession>
<evidence type="ECO:0000256" key="3">
    <source>
        <dbReference type="ARBA" id="ARBA00023163"/>
    </source>
</evidence>
<sequence>MLEMPDRSAPGMIVDALRNEIIQGQLKPGERLKQDAVAARFGVSQTVAREAFKDLISECFLVAEPRRGVSVAPMTAEEAEETTALRSVIEPQALSWAIPHMTGAQLDAAEKLLKELDRARKVNDIIALNARFHRALYAASGRTRTIALVESLRLSFERYLRFTWESTSHLNQSQQEHRELLQLCRAGDAQHAAVLLRDHIAATGRVLVDCLKAAEAAGTPE</sequence>
<dbReference type="InterPro" id="IPR008920">
    <property type="entry name" value="TF_FadR/GntR_C"/>
</dbReference>
<name>A0ABN7YJ89_9BURK</name>
<evidence type="ECO:0000313" key="5">
    <source>
        <dbReference type="EMBL" id="CAG9173058.1"/>
    </source>
</evidence>
<keyword evidence="2" id="KW-0238">DNA-binding</keyword>
<dbReference type="Pfam" id="PF07729">
    <property type="entry name" value="FCD"/>
    <property type="match status" value="1"/>
</dbReference>
<dbReference type="SMART" id="SM00895">
    <property type="entry name" value="FCD"/>
    <property type="match status" value="1"/>
</dbReference>
<dbReference type="PROSITE" id="PS50949">
    <property type="entry name" value="HTH_GNTR"/>
    <property type="match status" value="1"/>
</dbReference>
<evidence type="ECO:0000313" key="6">
    <source>
        <dbReference type="Proteomes" id="UP000706525"/>
    </source>
</evidence>
<protein>
    <submittedName>
        <fullName evidence="5">HTH-type transcriptional repressor GlaR</fullName>
    </submittedName>
</protein>
<dbReference type="Gene3D" id="1.10.10.10">
    <property type="entry name" value="Winged helix-like DNA-binding domain superfamily/Winged helix DNA-binding domain"/>
    <property type="match status" value="1"/>
</dbReference>